<gene>
    <name evidence="12" type="ORF">FisN_22Lh258</name>
</gene>
<comment type="similarity">
    <text evidence="1">Belongs to the CEF1 family.</text>
</comment>
<accession>A0A1Z5JC64</accession>
<dbReference type="PROSITE" id="PS51294">
    <property type="entry name" value="HTH_MYB"/>
    <property type="match status" value="2"/>
</dbReference>
<keyword evidence="7" id="KW-0539">Nucleus</keyword>
<evidence type="ECO:0000256" key="3">
    <source>
        <dbReference type="ARBA" id="ARBA00022728"/>
    </source>
</evidence>
<dbReference type="CDD" id="cd00167">
    <property type="entry name" value="SANT"/>
    <property type="match status" value="1"/>
</dbReference>
<evidence type="ECO:0000259" key="10">
    <source>
        <dbReference type="PROSITE" id="PS50090"/>
    </source>
</evidence>
<keyword evidence="6" id="KW-0508">mRNA splicing</keyword>
<dbReference type="Pfam" id="PF11831">
    <property type="entry name" value="Myb_Cef"/>
    <property type="match status" value="1"/>
</dbReference>
<evidence type="ECO:0000313" key="12">
    <source>
        <dbReference type="EMBL" id="GAX11565.1"/>
    </source>
</evidence>
<dbReference type="Proteomes" id="UP000198406">
    <property type="component" value="Unassembled WGS sequence"/>
</dbReference>
<evidence type="ECO:0000256" key="2">
    <source>
        <dbReference type="ARBA" id="ARBA00022664"/>
    </source>
</evidence>
<feature type="region of interest" description="Disordered" evidence="9">
    <location>
        <begin position="184"/>
        <end position="207"/>
    </location>
</feature>
<dbReference type="SMART" id="SM00717">
    <property type="entry name" value="SANT"/>
    <property type="match status" value="2"/>
</dbReference>
<feature type="domain" description="HTH myb-type" evidence="11">
    <location>
        <begin position="59"/>
        <end position="108"/>
    </location>
</feature>
<keyword evidence="8" id="KW-0175">Coiled coil</keyword>
<feature type="coiled-coil region" evidence="8">
    <location>
        <begin position="758"/>
        <end position="785"/>
    </location>
</feature>
<evidence type="ECO:0000256" key="1">
    <source>
        <dbReference type="ARBA" id="ARBA00010506"/>
    </source>
</evidence>
<reference evidence="12 13" key="1">
    <citation type="journal article" date="2015" name="Plant Cell">
        <title>Oil accumulation by the oleaginous diatom Fistulifera solaris as revealed by the genome and transcriptome.</title>
        <authorList>
            <person name="Tanaka T."/>
            <person name="Maeda Y."/>
            <person name="Veluchamy A."/>
            <person name="Tanaka M."/>
            <person name="Abida H."/>
            <person name="Marechal E."/>
            <person name="Bowler C."/>
            <person name="Muto M."/>
            <person name="Sunaga Y."/>
            <person name="Tanaka M."/>
            <person name="Yoshino T."/>
            <person name="Taniguchi T."/>
            <person name="Fukuda Y."/>
            <person name="Nemoto M."/>
            <person name="Matsumoto M."/>
            <person name="Wong P.S."/>
            <person name="Aburatani S."/>
            <person name="Fujibuchi W."/>
        </authorList>
    </citation>
    <scope>NUCLEOTIDE SEQUENCE [LARGE SCALE GENOMIC DNA]</scope>
    <source>
        <strain evidence="12 13">JPCC DA0580</strain>
    </source>
</reference>
<evidence type="ECO:0000259" key="11">
    <source>
        <dbReference type="PROSITE" id="PS51294"/>
    </source>
</evidence>
<sequence length="803" mass="90816">MVRVQLKGGVWKNSEDEILKAAVQKYGKQQWARVASLLNRKTAKQAKARWHEWLDPSIKKAEWTRTEDEKLLHLAKLMPAQWKTIAPLVGRTATQCQEHYEELLDQAATGNSAADVRQQHQLRPGQIDSHPETKPARPDPIDMDEDEMEMLQEARARLANTQGKKAKRKERERMLAQAKRLADLQKRRELKQAGLLSSQPKRKKRSRDIDLGAEIPFYKPAAAGFHDTTSEAARSEALRQKRLKAVNFHQVNENIYRTRDKAAAAAQKREEARMRVLEETNAKYEQQAKRLEEDIELQRRPRGMLQLPDPTMTDPELAQMAKLVTAEQEASLVADSGGGATLALLGDYTDRPLPTPMRTPATARRDLVHEASQLRKLSQAQTPLLPGQETEFEDAEDLVDDIDQKLAAVRTPAMPDRRGVGATPLPRRDELGLNLPSDAASVSGGTFATTHYSIRELARQERRMLKKARMELEAALAALPSPQYEYELAVPTTVEEGEEMEGVVTLPDQADVEAAEQEARRSEAERKFRERSTVLQRTDLPRPTSNMVQTKQESEARTLVREEMLRLIQHDAYMYPMEAKPYEKEDSKLKKKKGSTPTPLPSTIPVVLENLSDSQIQQAKLLLQRESELLVNERAVAVIRDGKAENRQDAIEVLHLETSKACFNRGSDFDFRLSQDFPNASSKAKCIENLSREFDILQSATEALAKKNSKLASKLEVMNGGYSKRSKEFADELLETFGRLKDAVIEESVYGLLESIETAAAKKRIERLKEEVAALKVRESELQKRYGELAIERRRCAVANKHV</sequence>
<evidence type="ECO:0000313" key="13">
    <source>
        <dbReference type="Proteomes" id="UP000198406"/>
    </source>
</evidence>
<dbReference type="InterPro" id="IPR021786">
    <property type="entry name" value="Cdc5p/Cef1_C"/>
</dbReference>
<feature type="coiled-coil region" evidence="8">
    <location>
        <begin position="267"/>
        <end position="297"/>
    </location>
</feature>
<keyword evidence="2" id="KW-0507">mRNA processing</keyword>
<dbReference type="InterPro" id="IPR047242">
    <property type="entry name" value="CDC5L/Cef1"/>
</dbReference>
<evidence type="ECO:0000256" key="4">
    <source>
        <dbReference type="ARBA" id="ARBA00022737"/>
    </source>
</evidence>
<feature type="region of interest" description="Disordered" evidence="9">
    <location>
        <begin position="122"/>
        <end position="142"/>
    </location>
</feature>
<dbReference type="InterPro" id="IPR001005">
    <property type="entry name" value="SANT/Myb"/>
</dbReference>
<evidence type="ECO:0000256" key="5">
    <source>
        <dbReference type="ARBA" id="ARBA00023125"/>
    </source>
</evidence>
<organism evidence="12 13">
    <name type="scientific">Fistulifera solaris</name>
    <name type="common">Oleaginous diatom</name>
    <dbReference type="NCBI Taxonomy" id="1519565"/>
    <lineage>
        <taxon>Eukaryota</taxon>
        <taxon>Sar</taxon>
        <taxon>Stramenopiles</taxon>
        <taxon>Ochrophyta</taxon>
        <taxon>Bacillariophyta</taxon>
        <taxon>Bacillariophyceae</taxon>
        <taxon>Bacillariophycidae</taxon>
        <taxon>Naviculales</taxon>
        <taxon>Naviculaceae</taxon>
        <taxon>Fistulifera</taxon>
    </lineage>
</organism>
<feature type="compositionally biased region" description="Basic and acidic residues" evidence="9">
    <location>
        <begin position="129"/>
        <end position="140"/>
    </location>
</feature>
<dbReference type="GO" id="GO:0005681">
    <property type="term" value="C:spliceosomal complex"/>
    <property type="evidence" value="ECO:0007669"/>
    <property type="project" value="UniProtKB-KW"/>
</dbReference>
<protein>
    <submittedName>
        <fullName evidence="12">Pre-mRNA-splicing factor CDC5/CEF1</fullName>
    </submittedName>
</protein>
<dbReference type="Gene3D" id="1.10.10.60">
    <property type="entry name" value="Homeodomain-like"/>
    <property type="match status" value="2"/>
</dbReference>
<dbReference type="PROSITE" id="PS50090">
    <property type="entry name" value="MYB_LIKE"/>
    <property type="match status" value="2"/>
</dbReference>
<dbReference type="CDD" id="cd11659">
    <property type="entry name" value="SANT_CDC5_II"/>
    <property type="match status" value="1"/>
</dbReference>
<keyword evidence="13" id="KW-1185">Reference proteome</keyword>
<feature type="domain" description="HTH myb-type" evidence="11">
    <location>
        <begin position="3"/>
        <end position="58"/>
    </location>
</feature>
<keyword evidence="4" id="KW-0677">Repeat</keyword>
<dbReference type="OrthoDB" id="1410009at2759"/>
<dbReference type="Pfam" id="PF13921">
    <property type="entry name" value="Myb_DNA-bind_6"/>
    <property type="match status" value="1"/>
</dbReference>
<dbReference type="InterPro" id="IPR047240">
    <property type="entry name" value="SANT_CDC5L_II"/>
</dbReference>
<evidence type="ECO:0000256" key="9">
    <source>
        <dbReference type="SAM" id="MobiDB-lite"/>
    </source>
</evidence>
<dbReference type="InterPro" id="IPR017930">
    <property type="entry name" value="Myb_dom"/>
</dbReference>
<proteinExistence type="inferred from homology"/>
<keyword evidence="3" id="KW-0747">Spliceosome</keyword>
<dbReference type="GO" id="GO:0000398">
    <property type="term" value="P:mRNA splicing, via spliceosome"/>
    <property type="evidence" value="ECO:0007669"/>
    <property type="project" value="InterPro"/>
</dbReference>
<name>A0A1Z5JC64_FISSO</name>
<dbReference type="AlphaFoldDB" id="A0A1Z5JC64"/>
<keyword evidence="5" id="KW-0238">DNA-binding</keyword>
<feature type="domain" description="Myb-like" evidence="10">
    <location>
        <begin position="55"/>
        <end position="104"/>
    </location>
</feature>
<dbReference type="EMBL" id="BDSP01000041">
    <property type="protein sequence ID" value="GAX11565.1"/>
    <property type="molecule type" value="Genomic_DNA"/>
</dbReference>
<evidence type="ECO:0000256" key="7">
    <source>
        <dbReference type="ARBA" id="ARBA00023242"/>
    </source>
</evidence>
<feature type="region of interest" description="Disordered" evidence="9">
    <location>
        <begin position="415"/>
        <end position="437"/>
    </location>
</feature>
<dbReference type="GO" id="GO:0003677">
    <property type="term" value="F:DNA binding"/>
    <property type="evidence" value="ECO:0007669"/>
    <property type="project" value="UniProtKB-KW"/>
</dbReference>
<dbReference type="GO" id="GO:0000974">
    <property type="term" value="C:Prp19 complex"/>
    <property type="evidence" value="ECO:0007669"/>
    <property type="project" value="InterPro"/>
</dbReference>
<evidence type="ECO:0000256" key="8">
    <source>
        <dbReference type="SAM" id="Coils"/>
    </source>
</evidence>
<dbReference type="FunFam" id="1.10.10.60:FF:000021">
    <property type="entry name" value="CDC5 cell division cycle 5-like"/>
    <property type="match status" value="1"/>
</dbReference>
<feature type="region of interest" description="Disordered" evidence="9">
    <location>
        <begin position="582"/>
        <end position="601"/>
    </location>
</feature>
<evidence type="ECO:0000256" key="6">
    <source>
        <dbReference type="ARBA" id="ARBA00023187"/>
    </source>
</evidence>
<dbReference type="InterPro" id="IPR009057">
    <property type="entry name" value="Homeodomain-like_sf"/>
</dbReference>
<dbReference type="SUPFAM" id="SSF46689">
    <property type="entry name" value="Homeodomain-like"/>
    <property type="match status" value="1"/>
</dbReference>
<dbReference type="PANTHER" id="PTHR45885:SF1">
    <property type="entry name" value="CELL DIVISION CYCLE 5-LIKE PROTEIN"/>
    <property type="match status" value="1"/>
</dbReference>
<dbReference type="InParanoid" id="A0A1Z5JC64"/>
<dbReference type="PANTHER" id="PTHR45885">
    <property type="entry name" value="CELL DIVISION CYCLE 5-LIKE PROTEIN"/>
    <property type="match status" value="1"/>
</dbReference>
<feature type="domain" description="Myb-like" evidence="10">
    <location>
        <begin position="3"/>
        <end position="54"/>
    </location>
</feature>
<comment type="caution">
    <text evidence="12">The sequence shown here is derived from an EMBL/GenBank/DDBJ whole genome shotgun (WGS) entry which is preliminary data.</text>
</comment>